<sequence>MAWLSCLPVRLCSTQRDGSNVIIAVWARSCDPAKQNRCPKGHMVNGPLAASPNHCERITIRSARSGSHQGRPGDGGKGDGCGDFPSNGGGRRVAANRPHRPCSVAPTIMVTVLPACLGRQGRHVVTSRPHAVSMTEPSQLAGSPDLTTPAELIGVHGLIGVSPDCTRGDTPRPDSTRGFRAL</sequence>
<dbReference type="Proteomes" id="UP000235392">
    <property type="component" value="Unassembled WGS sequence"/>
</dbReference>
<comment type="caution">
    <text evidence="2">The sequence shown here is derived from an EMBL/GenBank/DDBJ whole genome shotgun (WGS) entry which is preliminary data.</text>
</comment>
<evidence type="ECO:0000313" key="3">
    <source>
        <dbReference type="Proteomes" id="UP000235392"/>
    </source>
</evidence>
<dbReference type="AlphaFoldDB" id="A0A2N5VA33"/>
<name>A0A2N5VA33_9BASI</name>
<organism evidence="2 3">
    <name type="scientific">Puccinia coronata f. sp. avenae</name>
    <dbReference type="NCBI Taxonomy" id="200324"/>
    <lineage>
        <taxon>Eukaryota</taxon>
        <taxon>Fungi</taxon>
        <taxon>Dikarya</taxon>
        <taxon>Basidiomycota</taxon>
        <taxon>Pucciniomycotina</taxon>
        <taxon>Pucciniomycetes</taxon>
        <taxon>Pucciniales</taxon>
        <taxon>Pucciniaceae</taxon>
        <taxon>Puccinia</taxon>
    </lineage>
</organism>
<reference evidence="2 3" key="1">
    <citation type="submission" date="2017-11" db="EMBL/GenBank/DDBJ databases">
        <title>De novo assembly and phasing of dikaryotic genomes from two isolates of Puccinia coronata f. sp. avenae, the causal agent of oat crown rust.</title>
        <authorList>
            <person name="Miller M.E."/>
            <person name="Zhang Y."/>
            <person name="Omidvar V."/>
            <person name="Sperschneider J."/>
            <person name="Schwessinger B."/>
            <person name="Raley C."/>
            <person name="Palmer J.M."/>
            <person name="Garnica D."/>
            <person name="Upadhyaya N."/>
            <person name="Rathjen J."/>
            <person name="Taylor J.M."/>
            <person name="Park R.F."/>
            <person name="Dodds P.N."/>
            <person name="Hirsch C.D."/>
            <person name="Kianian S.F."/>
            <person name="Figueroa M."/>
        </authorList>
    </citation>
    <scope>NUCLEOTIDE SEQUENCE [LARGE SCALE GENOMIC DNA]</scope>
    <source>
        <strain evidence="2">12SD80</strain>
    </source>
</reference>
<protein>
    <submittedName>
        <fullName evidence="2">Uncharacterized protein</fullName>
    </submittedName>
</protein>
<proteinExistence type="predicted"/>
<feature type="region of interest" description="Disordered" evidence="1">
    <location>
        <begin position="62"/>
        <end position="98"/>
    </location>
</feature>
<feature type="compositionally biased region" description="Basic and acidic residues" evidence="1">
    <location>
        <begin position="166"/>
        <end position="182"/>
    </location>
</feature>
<feature type="compositionally biased region" description="Gly residues" evidence="1">
    <location>
        <begin position="72"/>
        <end position="91"/>
    </location>
</feature>
<feature type="region of interest" description="Disordered" evidence="1">
    <location>
        <begin position="163"/>
        <end position="182"/>
    </location>
</feature>
<gene>
    <name evidence="2" type="ORF">PCASD_06005</name>
</gene>
<accession>A0A2N5VA33</accession>
<dbReference type="EMBL" id="PGCI01000036">
    <property type="protein sequence ID" value="PLW46814.1"/>
    <property type="molecule type" value="Genomic_DNA"/>
</dbReference>
<evidence type="ECO:0000313" key="2">
    <source>
        <dbReference type="EMBL" id="PLW46814.1"/>
    </source>
</evidence>
<evidence type="ECO:0000256" key="1">
    <source>
        <dbReference type="SAM" id="MobiDB-lite"/>
    </source>
</evidence>